<name>H5UW30_9MICO</name>
<proteinExistence type="predicted"/>
<sequence>MPMHPAAPEDLSGLVDAYTQTAQALVDLAFPCSDPDFDKPTECPGWTVKDQISHIVSAEAALMGRPDPQVDVPDYPHLGTTLNRAIENGVELRRSCPGREVVEELQTVVARRLGQLKDLRDNEPEDLDEVTVDMPMGPKPLLEALRLRVNDLWCHEQDIRAALGRPGNLDSLAAATFCQTVMDALPMIVVKRAGVPTGRVVMVELTGPVVARTGVRVEEGEDGSPHGSLMFTGGVDETGPIPVIGKTTSIQMSTEAFTRRAAGRRATSDLHYSVHGDDEVARRVLDGLVITP</sequence>
<dbReference type="Proteomes" id="UP000004367">
    <property type="component" value="Unassembled WGS sequence"/>
</dbReference>
<dbReference type="Pfam" id="PF11716">
    <property type="entry name" value="MDMPI_N"/>
    <property type="match status" value="1"/>
</dbReference>
<reference evidence="2 3" key="1">
    <citation type="submission" date="2012-02" db="EMBL/GenBank/DDBJ databases">
        <title>Whole genome shotgun sequence of Mobilicoccus pelagius NBRC 104925.</title>
        <authorList>
            <person name="Yoshida Y."/>
            <person name="Hosoyama A."/>
            <person name="Tsuchikane K."/>
            <person name="Katsumata H."/>
            <person name="Yamazaki S."/>
            <person name="Fujita N."/>
        </authorList>
    </citation>
    <scope>NUCLEOTIDE SEQUENCE [LARGE SCALE GENOMIC DNA]</scope>
    <source>
        <strain evidence="2 3">NBRC 104925</strain>
    </source>
</reference>
<dbReference type="AlphaFoldDB" id="H5UW30"/>
<dbReference type="OrthoDB" id="154293at2"/>
<dbReference type="Gene3D" id="1.20.120.450">
    <property type="entry name" value="dinb family like domain"/>
    <property type="match status" value="1"/>
</dbReference>
<feature type="domain" description="Mycothiol-dependent maleylpyruvate isomerase metal-binding" evidence="1">
    <location>
        <begin position="21"/>
        <end position="160"/>
    </location>
</feature>
<dbReference type="STRING" id="1089455.MOPEL_135_01760"/>
<accession>H5UW30</accession>
<dbReference type="InterPro" id="IPR034660">
    <property type="entry name" value="DinB/YfiT-like"/>
</dbReference>
<protein>
    <recommendedName>
        <fullName evidence="1">Mycothiol-dependent maleylpyruvate isomerase metal-binding domain-containing protein</fullName>
    </recommendedName>
</protein>
<evidence type="ECO:0000313" key="2">
    <source>
        <dbReference type="EMBL" id="GAB49938.1"/>
    </source>
</evidence>
<keyword evidence="3" id="KW-1185">Reference proteome</keyword>
<evidence type="ECO:0000313" key="3">
    <source>
        <dbReference type="Proteomes" id="UP000004367"/>
    </source>
</evidence>
<dbReference type="InterPro" id="IPR024344">
    <property type="entry name" value="MDMPI_metal-binding"/>
</dbReference>
<dbReference type="RefSeq" id="WP_009760595.1">
    <property type="nucleotide sequence ID" value="NZ_BAFE01000094.1"/>
</dbReference>
<organism evidence="2 3">
    <name type="scientific">Mobilicoccus pelagius NBRC 104925</name>
    <dbReference type="NCBI Taxonomy" id="1089455"/>
    <lineage>
        <taxon>Bacteria</taxon>
        <taxon>Bacillati</taxon>
        <taxon>Actinomycetota</taxon>
        <taxon>Actinomycetes</taxon>
        <taxon>Micrococcales</taxon>
        <taxon>Dermatophilaceae</taxon>
        <taxon>Mobilicoccus</taxon>
    </lineage>
</organism>
<gene>
    <name evidence="2" type="ORF">MOPEL_135_01760</name>
</gene>
<dbReference type="eggNOG" id="ENOG5032RB5">
    <property type="taxonomic scope" value="Bacteria"/>
</dbReference>
<comment type="caution">
    <text evidence="2">The sequence shown here is derived from an EMBL/GenBank/DDBJ whole genome shotgun (WGS) entry which is preliminary data.</text>
</comment>
<dbReference type="SUPFAM" id="SSF109854">
    <property type="entry name" value="DinB/YfiT-like putative metalloenzymes"/>
    <property type="match status" value="1"/>
</dbReference>
<dbReference type="InterPro" id="IPR017517">
    <property type="entry name" value="Maleyloyr_isom"/>
</dbReference>
<dbReference type="NCBIfam" id="TIGR03083">
    <property type="entry name" value="maleylpyruvate isomerase family mycothiol-dependent enzyme"/>
    <property type="match status" value="1"/>
</dbReference>
<evidence type="ECO:0000259" key="1">
    <source>
        <dbReference type="Pfam" id="PF11716"/>
    </source>
</evidence>
<dbReference type="GO" id="GO:0046872">
    <property type="term" value="F:metal ion binding"/>
    <property type="evidence" value="ECO:0007669"/>
    <property type="project" value="InterPro"/>
</dbReference>
<dbReference type="EMBL" id="BAFE01000094">
    <property type="protein sequence ID" value="GAB49938.1"/>
    <property type="molecule type" value="Genomic_DNA"/>
</dbReference>